<organism evidence="2 3">
    <name type="scientific">Pleurostoma richardsiae</name>
    <dbReference type="NCBI Taxonomy" id="41990"/>
    <lineage>
        <taxon>Eukaryota</taxon>
        <taxon>Fungi</taxon>
        <taxon>Dikarya</taxon>
        <taxon>Ascomycota</taxon>
        <taxon>Pezizomycotina</taxon>
        <taxon>Sordariomycetes</taxon>
        <taxon>Sordariomycetidae</taxon>
        <taxon>Calosphaeriales</taxon>
        <taxon>Pleurostomataceae</taxon>
        <taxon>Pleurostoma</taxon>
    </lineage>
</organism>
<feature type="region of interest" description="Disordered" evidence="1">
    <location>
        <begin position="26"/>
        <end position="46"/>
    </location>
</feature>
<accession>A0AA38R6M5</accession>
<gene>
    <name evidence="2" type="ORF">NKR23_g8185</name>
</gene>
<dbReference type="Gene3D" id="1.10.472.10">
    <property type="entry name" value="Cyclin-like"/>
    <property type="match status" value="1"/>
</dbReference>
<proteinExistence type="predicted"/>
<name>A0AA38R6M5_9PEZI</name>
<dbReference type="SUPFAM" id="SSF47954">
    <property type="entry name" value="Cyclin-like"/>
    <property type="match status" value="1"/>
</dbReference>
<dbReference type="AlphaFoldDB" id="A0AA38R6M5"/>
<comment type="caution">
    <text evidence="2">The sequence shown here is derived from an EMBL/GenBank/DDBJ whole genome shotgun (WGS) entry which is preliminary data.</text>
</comment>
<dbReference type="Proteomes" id="UP001174694">
    <property type="component" value="Unassembled WGS sequence"/>
</dbReference>
<evidence type="ECO:0000256" key="1">
    <source>
        <dbReference type="SAM" id="MobiDB-lite"/>
    </source>
</evidence>
<evidence type="ECO:0000313" key="3">
    <source>
        <dbReference type="Proteomes" id="UP001174694"/>
    </source>
</evidence>
<evidence type="ECO:0000313" key="2">
    <source>
        <dbReference type="EMBL" id="KAJ9138838.1"/>
    </source>
</evidence>
<dbReference type="EMBL" id="JANBVO010000028">
    <property type="protein sequence ID" value="KAJ9138838.1"/>
    <property type="molecule type" value="Genomic_DNA"/>
</dbReference>
<reference evidence="2" key="1">
    <citation type="submission" date="2022-07" db="EMBL/GenBank/DDBJ databases">
        <title>Fungi with potential for degradation of polypropylene.</title>
        <authorList>
            <person name="Gostincar C."/>
        </authorList>
    </citation>
    <scope>NUCLEOTIDE SEQUENCE</scope>
    <source>
        <strain evidence="2">EXF-13308</strain>
    </source>
</reference>
<protein>
    <submittedName>
        <fullName evidence="2">Cyclin domain protein</fullName>
    </submittedName>
</protein>
<sequence length="354" mass="38449">MAPPYKGADMSEDDDFDFDAYFSSTYRPLSNLPTPPPSSRDDSSFIESPASCLEDGECLESDLLGPAIHLVNLLPPAASLATPSVPLVQAILSRARLPLDIVALAVCILDSLGSKFSLSWRLTCPLRRDPFLASPNKRHTLPAGPPTPEQQNRCLQGPQLHIDSVHPEVIILAALVIASKFLEDFHEPTRYYASDWGRDLWTCEQINATEVCIMESLDWRILPLWDRELIDDALSDMRKAGRQAQQQASGGSKTVMGSRAGCVNAPAATLMSSGKGVIGLGLQLTPLDTPTEDGCSSSLAAMIRGKENLGPASLFRGPPTPAVTQESLRLPRADHRRNKTFSRLEGLIDGMTHP</sequence>
<keyword evidence="3" id="KW-1185">Reference proteome</keyword>
<dbReference type="InterPro" id="IPR036915">
    <property type="entry name" value="Cyclin-like_sf"/>
</dbReference>